<proteinExistence type="predicted"/>
<reference evidence="1" key="1">
    <citation type="submission" date="2014-09" db="EMBL/GenBank/DDBJ databases">
        <authorList>
            <person name="Magalhaes I.L.F."/>
            <person name="Oliveira U."/>
            <person name="Santos F.R."/>
            <person name="Vidigal T.H.D.A."/>
            <person name="Brescovit A.D."/>
            <person name="Santos A.J."/>
        </authorList>
    </citation>
    <scope>NUCLEOTIDE SEQUENCE</scope>
    <source>
        <tissue evidence="1">Shoot tissue taken approximately 20 cm above the soil surface</tissue>
    </source>
</reference>
<sequence>MRWSTMSAGCGQLLHLWHPLSRGSGGLQWMKGEYNFHCLPRQDTSNISSGQSASAEQPFQKSASTRKPWNDFATCTLLFLKHDVKSNRVRSSLMEVSTFLAGEPWRTTRLAAPKYCRIVKLLPLSAV</sequence>
<dbReference type="AlphaFoldDB" id="A0A0A8YEC2"/>
<evidence type="ECO:0000313" key="1">
    <source>
        <dbReference type="EMBL" id="JAD24426.1"/>
    </source>
</evidence>
<reference evidence="1" key="2">
    <citation type="journal article" date="2015" name="Data Brief">
        <title>Shoot transcriptome of the giant reed, Arundo donax.</title>
        <authorList>
            <person name="Barrero R.A."/>
            <person name="Guerrero F.D."/>
            <person name="Moolhuijzen P."/>
            <person name="Goolsby J.A."/>
            <person name="Tidwell J."/>
            <person name="Bellgard S.E."/>
            <person name="Bellgard M.I."/>
        </authorList>
    </citation>
    <scope>NUCLEOTIDE SEQUENCE</scope>
    <source>
        <tissue evidence="1">Shoot tissue taken approximately 20 cm above the soil surface</tissue>
    </source>
</reference>
<name>A0A0A8YEC2_ARUDO</name>
<protein>
    <submittedName>
        <fullName evidence="1">Uncharacterized protein</fullName>
    </submittedName>
</protein>
<organism evidence="1">
    <name type="scientific">Arundo donax</name>
    <name type="common">Giant reed</name>
    <name type="synonym">Donax arundinaceus</name>
    <dbReference type="NCBI Taxonomy" id="35708"/>
    <lineage>
        <taxon>Eukaryota</taxon>
        <taxon>Viridiplantae</taxon>
        <taxon>Streptophyta</taxon>
        <taxon>Embryophyta</taxon>
        <taxon>Tracheophyta</taxon>
        <taxon>Spermatophyta</taxon>
        <taxon>Magnoliopsida</taxon>
        <taxon>Liliopsida</taxon>
        <taxon>Poales</taxon>
        <taxon>Poaceae</taxon>
        <taxon>PACMAD clade</taxon>
        <taxon>Arundinoideae</taxon>
        <taxon>Arundineae</taxon>
        <taxon>Arundo</taxon>
    </lineage>
</organism>
<dbReference type="EMBL" id="GBRH01273469">
    <property type="protein sequence ID" value="JAD24426.1"/>
    <property type="molecule type" value="Transcribed_RNA"/>
</dbReference>
<accession>A0A0A8YEC2</accession>